<feature type="transmembrane region" description="Helical" evidence="7">
    <location>
        <begin position="105"/>
        <end position="126"/>
    </location>
</feature>
<keyword evidence="3" id="KW-0479">Metal-binding</keyword>
<keyword evidence="5" id="KW-0408">Iron</keyword>
<keyword evidence="6" id="KW-0411">Iron-sulfur</keyword>
<dbReference type="GO" id="GO:0051539">
    <property type="term" value="F:4 iron, 4 sulfur cluster binding"/>
    <property type="evidence" value="ECO:0007669"/>
    <property type="project" value="UniProtKB-KW"/>
</dbReference>
<feature type="transmembrane region" description="Helical" evidence="7">
    <location>
        <begin position="178"/>
        <end position="196"/>
    </location>
</feature>
<evidence type="ECO:0000313" key="9">
    <source>
        <dbReference type="EMBL" id="PZQ10218.1"/>
    </source>
</evidence>
<evidence type="ECO:0000256" key="2">
    <source>
        <dbReference type="ARBA" id="ARBA00022485"/>
    </source>
</evidence>
<dbReference type="AlphaFoldDB" id="A0A2W5K4B1"/>
<organism evidence="9 10">
    <name type="scientific">Rhodanobacter denitrificans</name>
    <dbReference type="NCBI Taxonomy" id="666685"/>
    <lineage>
        <taxon>Bacteria</taxon>
        <taxon>Pseudomonadati</taxon>
        <taxon>Pseudomonadota</taxon>
        <taxon>Gammaproteobacteria</taxon>
        <taxon>Lysobacterales</taxon>
        <taxon>Rhodanobacteraceae</taxon>
        <taxon>Rhodanobacter</taxon>
    </lineage>
</organism>
<evidence type="ECO:0000259" key="8">
    <source>
        <dbReference type="PROSITE" id="PS51379"/>
    </source>
</evidence>
<keyword evidence="7" id="KW-0812">Transmembrane</keyword>
<dbReference type="InterPro" id="IPR009051">
    <property type="entry name" value="Helical_ferredxn"/>
</dbReference>
<dbReference type="PROSITE" id="PS51379">
    <property type="entry name" value="4FE4S_FER_2"/>
    <property type="match status" value="1"/>
</dbReference>
<feature type="transmembrane region" description="Helical" evidence="7">
    <location>
        <begin position="366"/>
        <end position="384"/>
    </location>
</feature>
<evidence type="ECO:0000256" key="6">
    <source>
        <dbReference type="ARBA" id="ARBA00023014"/>
    </source>
</evidence>
<dbReference type="PROSITE" id="PS00198">
    <property type="entry name" value="4FE4S_FER_1"/>
    <property type="match status" value="1"/>
</dbReference>
<dbReference type="EMBL" id="QFPO01000021">
    <property type="protein sequence ID" value="PZQ10218.1"/>
    <property type="molecule type" value="Genomic_DNA"/>
</dbReference>
<evidence type="ECO:0000256" key="4">
    <source>
        <dbReference type="ARBA" id="ARBA00022982"/>
    </source>
</evidence>
<comment type="caution">
    <text evidence="9">The sequence shown here is derived from an EMBL/GenBank/DDBJ whole genome shotgun (WGS) entry which is preliminary data.</text>
</comment>
<evidence type="ECO:0000256" key="3">
    <source>
        <dbReference type="ARBA" id="ARBA00022723"/>
    </source>
</evidence>
<feature type="transmembrane region" description="Helical" evidence="7">
    <location>
        <begin position="63"/>
        <end position="85"/>
    </location>
</feature>
<dbReference type="InterPro" id="IPR032879">
    <property type="entry name" value="FixG_C"/>
</dbReference>
<name>A0A2W5K4B1_9GAMM</name>
<evidence type="ECO:0000256" key="7">
    <source>
        <dbReference type="SAM" id="Phobius"/>
    </source>
</evidence>
<gene>
    <name evidence="9" type="primary">ccoG</name>
    <name evidence="9" type="ORF">DI564_16275</name>
</gene>
<evidence type="ECO:0000313" key="10">
    <source>
        <dbReference type="Proteomes" id="UP000249046"/>
    </source>
</evidence>
<dbReference type="PANTHER" id="PTHR30176:SF3">
    <property type="entry name" value="FERREDOXIN-TYPE PROTEIN NAPH"/>
    <property type="match status" value="1"/>
</dbReference>
<keyword evidence="7" id="KW-0472">Membrane</keyword>
<dbReference type="GO" id="GO:0005886">
    <property type="term" value="C:plasma membrane"/>
    <property type="evidence" value="ECO:0007669"/>
    <property type="project" value="TreeGrafter"/>
</dbReference>
<dbReference type="Pfam" id="PF11614">
    <property type="entry name" value="FixG_C"/>
    <property type="match status" value="1"/>
</dbReference>
<dbReference type="InterPro" id="IPR013783">
    <property type="entry name" value="Ig-like_fold"/>
</dbReference>
<dbReference type="InterPro" id="IPR017900">
    <property type="entry name" value="4Fe4S_Fe_S_CS"/>
</dbReference>
<dbReference type="InterPro" id="IPR017896">
    <property type="entry name" value="4Fe4S_Fe-S-bd"/>
</dbReference>
<dbReference type="Pfam" id="PF12801">
    <property type="entry name" value="Fer4_5"/>
    <property type="match status" value="1"/>
</dbReference>
<keyword evidence="4" id="KW-0249">Electron transport</keyword>
<dbReference type="Gene3D" id="1.10.1060.10">
    <property type="entry name" value="Alpha-helical ferredoxin"/>
    <property type="match status" value="1"/>
</dbReference>
<dbReference type="InterPro" id="IPR051684">
    <property type="entry name" value="Electron_Trans/Redox"/>
</dbReference>
<sequence>MRLHRAADRAAAAHAPRRSAGAAVKPRLDIAVVDAGGALYAKEPKVYPREVEGRYQRLRTAAVFWLLGMFYVFPWISIGGQQLVLFDLPARRFHVFGLTFWPQDFYLLTMLLVIAAVSLFFFTALAGRLWCGYACPQTVWTEVFLWIERRIEGDRNARIKLDKAPWGRAKLLRKTAKQAVWIGFALWTGFTFVGFFTPIRELSTELLGWTLGGWEAFWIVFYALATYGNAGFLREQVCKYMCPYARFQSAMFDKDTLVISYDTARGEPRGHRKRGASLRVVTEATRAEAAEPVLGDCIDCLACVQVCPTGIDIRNGLQIECIACAACIDACDAVMDKMHYPRGLIRYTTENALAGQRPRLLRVRTAVYAVLLAAFVGAFVWAVAARAPVIVEVLHDRNTLFRSLRHGAVENGYAVKLVNKTDGELALTIRPDTDLPLRMLGTPSVTLAAGEVFSLPMTLRAEGGQVSGRHPIAVLVTGPDGSVLARGKSHFFAPEHP</sequence>
<proteinExistence type="predicted"/>
<keyword evidence="7" id="KW-1133">Transmembrane helix</keyword>
<keyword evidence="2" id="KW-0004">4Fe-4S</keyword>
<dbReference type="GO" id="GO:0046872">
    <property type="term" value="F:metal ion binding"/>
    <property type="evidence" value="ECO:0007669"/>
    <property type="project" value="UniProtKB-KW"/>
</dbReference>
<dbReference type="NCBIfam" id="TIGR02745">
    <property type="entry name" value="ccoG_rdxA_fixG"/>
    <property type="match status" value="1"/>
</dbReference>
<feature type="transmembrane region" description="Helical" evidence="7">
    <location>
        <begin position="216"/>
        <end position="233"/>
    </location>
</feature>
<evidence type="ECO:0000256" key="5">
    <source>
        <dbReference type="ARBA" id="ARBA00023004"/>
    </source>
</evidence>
<feature type="domain" description="4Fe-4S ferredoxin-type" evidence="8">
    <location>
        <begin position="288"/>
        <end position="316"/>
    </location>
</feature>
<accession>A0A2W5K4B1</accession>
<dbReference type="InterPro" id="IPR014116">
    <property type="entry name" value="Cyt_c_oxidase_cbb3_FixG"/>
</dbReference>
<dbReference type="PANTHER" id="PTHR30176">
    <property type="entry name" value="FERREDOXIN-TYPE PROTEIN NAPH"/>
    <property type="match status" value="1"/>
</dbReference>
<dbReference type="Gene3D" id="2.60.40.10">
    <property type="entry name" value="Immunoglobulins"/>
    <property type="match status" value="1"/>
</dbReference>
<keyword evidence="1" id="KW-0813">Transport</keyword>
<evidence type="ECO:0000256" key="1">
    <source>
        <dbReference type="ARBA" id="ARBA00022448"/>
    </source>
</evidence>
<dbReference type="SUPFAM" id="SSF54862">
    <property type="entry name" value="4Fe-4S ferredoxins"/>
    <property type="match status" value="1"/>
</dbReference>
<dbReference type="Pfam" id="PF13746">
    <property type="entry name" value="Fer4_18"/>
    <property type="match status" value="1"/>
</dbReference>
<reference evidence="9 10" key="1">
    <citation type="submission" date="2017-08" db="EMBL/GenBank/DDBJ databases">
        <title>Infants hospitalized years apart are colonized by the same room-sourced microbial strains.</title>
        <authorList>
            <person name="Brooks B."/>
            <person name="Olm M.R."/>
            <person name="Firek B.A."/>
            <person name="Baker R."/>
            <person name="Thomas B.C."/>
            <person name="Morowitz M.J."/>
            <person name="Banfield J.F."/>
        </authorList>
    </citation>
    <scope>NUCLEOTIDE SEQUENCE [LARGE SCALE GENOMIC DNA]</scope>
    <source>
        <strain evidence="9">S2_005_003_R2_42</strain>
    </source>
</reference>
<protein>
    <submittedName>
        <fullName evidence="9">Cytochrome c oxidase accessory protein CcoG</fullName>
    </submittedName>
</protein>
<dbReference type="Proteomes" id="UP000249046">
    <property type="component" value="Unassembled WGS sequence"/>
</dbReference>